<dbReference type="Pfam" id="PF13561">
    <property type="entry name" value="adh_short_C2"/>
    <property type="match status" value="1"/>
</dbReference>
<sequence length="265" mass="27914">MSDFRSVAGKTAIVTGSSRGIGEGIAETLASEGVHVLLADVREEVHATAERIAKEHPDVKIASRVVDVSIEEQVEAVVADAVAEFGRLDIMANNAGIHVTPADVVDTRMSDVDKLLAVNYKGIFHGCKHAGRQMIAQGRGGSIVNTGSFFGKVGHPGSAAYGASKNAVHTLTMSLAVELAKHGINVNALCPGLAATEMHWAFVESDAKERGITFDEMKQIELDTIPLGRYGYGSDMAGAIMWLASKSGSYVTGQCINVNGGLDFT</sequence>
<dbReference type="InterPro" id="IPR002347">
    <property type="entry name" value="SDR_fam"/>
</dbReference>
<evidence type="ECO:0000313" key="4">
    <source>
        <dbReference type="Proteomes" id="UP000605897"/>
    </source>
</evidence>
<proteinExistence type="inferred from homology"/>
<name>A0ABQ3JGI0_9PSEU</name>
<accession>A0ABQ3JGI0</accession>
<comment type="similarity">
    <text evidence="1">Belongs to the short-chain dehydrogenases/reductases (SDR) family.</text>
</comment>
<dbReference type="PRINTS" id="PR00081">
    <property type="entry name" value="GDHRDH"/>
</dbReference>
<evidence type="ECO:0000256" key="1">
    <source>
        <dbReference type="ARBA" id="ARBA00006484"/>
    </source>
</evidence>
<dbReference type="SUPFAM" id="SSF51735">
    <property type="entry name" value="NAD(P)-binding Rossmann-fold domains"/>
    <property type="match status" value="1"/>
</dbReference>
<dbReference type="RefSeq" id="WP_191247852.1">
    <property type="nucleotide sequence ID" value="NZ_BNAU01000007.1"/>
</dbReference>
<protein>
    <submittedName>
        <fullName evidence="3">Diacetyl reductase</fullName>
    </submittedName>
</protein>
<dbReference type="InterPro" id="IPR036291">
    <property type="entry name" value="NAD(P)-bd_dom_sf"/>
</dbReference>
<dbReference type="EMBL" id="BNAU01000007">
    <property type="protein sequence ID" value="GHF17184.1"/>
    <property type="molecule type" value="Genomic_DNA"/>
</dbReference>
<dbReference type="PANTHER" id="PTHR42760:SF133">
    <property type="entry name" value="3-OXOACYL-[ACYL-CARRIER-PROTEIN] REDUCTASE"/>
    <property type="match status" value="1"/>
</dbReference>
<dbReference type="PROSITE" id="PS00061">
    <property type="entry name" value="ADH_SHORT"/>
    <property type="match status" value="1"/>
</dbReference>
<gene>
    <name evidence="3" type="ORF">GCM10017786_58930</name>
</gene>
<dbReference type="PANTHER" id="PTHR42760">
    <property type="entry name" value="SHORT-CHAIN DEHYDROGENASES/REDUCTASES FAMILY MEMBER"/>
    <property type="match status" value="1"/>
</dbReference>
<dbReference type="NCBIfam" id="NF005559">
    <property type="entry name" value="PRK07231.1"/>
    <property type="match status" value="1"/>
</dbReference>
<dbReference type="Proteomes" id="UP000605897">
    <property type="component" value="Unassembled WGS sequence"/>
</dbReference>
<dbReference type="Gene3D" id="3.40.50.720">
    <property type="entry name" value="NAD(P)-binding Rossmann-like Domain"/>
    <property type="match status" value="1"/>
</dbReference>
<keyword evidence="4" id="KW-1185">Reference proteome</keyword>
<keyword evidence="2" id="KW-0560">Oxidoreductase</keyword>
<dbReference type="InterPro" id="IPR020904">
    <property type="entry name" value="Sc_DH/Rdtase_CS"/>
</dbReference>
<dbReference type="CDD" id="cd05233">
    <property type="entry name" value="SDR_c"/>
    <property type="match status" value="1"/>
</dbReference>
<evidence type="ECO:0000256" key="2">
    <source>
        <dbReference type="ARBA" id="ARBA00023002"/>
    </source>
</evidence>
<reference evidence="4" key="1">
    <citation type="journal article" date="2019" name="Int. J. Syst. Evol. Microbiol.">
        <title>The Global Catalogue of Microorganisms (GCM) 10K type strain sequencing project: providing services to taxonomists for standard genome sequencing and annotation.</title>
        <authorList>
            <consortium name="The Broad Institute Genomics Platform"/>
            <consortium name="The Broad Institute Genome Sequencing Center for Infectious Disease"/>
            <person name="Wu L."/>
            <person name="Ma J."/>
        </authorList>
    </citation>
    <scope>NUCLEOTIDE SEQUENCE [LARGE SCALE GENOMIC DNA]</scope>
    <source>
        <strain evidence="4">CGMCC 4.7677</strain>
    </source>
</reference>
<organism evidence="3 4">
    <name type="scientific">Amycolatopsis deserti</name>
    <dbReference type="NCBI Taxonomy" id="185696"/>
    <lineage>
        <taxon>Bacteria</taxon>
        <taxon>Bacillati</taxon>
        <taxon>Actinomycetota</taxon>
        <taxon>Actinomycetes</taxon>
        <taxon>Pseudonocardiales</taxon>
        <taxon>Pseudonocardiaceae</taxon>
        <taxon>Amycolatopsis</taxon>
    </lineage>
</organism>
<evidence type="ECO:0000313" key="3">
    <source>
        <dbReference type="EMBL" id="GHF17184.1"/>
    </source>
</evidence>
<dbReference type="PRINTS" id="PR00080">
    <property type="entry name" value="SDRFAMILY"/>
</dbReference>
<comment type="caution">
    <text evidence="3">The sequence shown here is derived from an EMBL/GenBank/DDBJ whole genome shotgun (WGS) entry which is preliminary data.</text>
</comment>